<dbReference type="Proteomes" id="UP000249794">
    <property type="component" value="Unassembled WGS sequence"/>
</dbReference>
<dbReference type="PANTHER" id="PTHR30302">
    <property type="entry name" value="HYDROGENASE 1 MATURATION PROTEASE"/>
    <property type="match status" value="1"/>
</dbReference>
<reference evidence="1 2" key="2">
    <citation type="submission" date="2018-06" db="EMBL/GenBank/DDBJ databases">
        <title>Metagenomic assembly of (sub)arctic Cyanobacteria and their associated microbiome from non-axenic cultures.</title>
        <authorList>
            <person name="Baurain D."/>
        </authorList>
    </citation>
    <scope>NUCLEOTIDE SEQUENCE [LARGE SCALE GENOMIC DNA]</scope>
    <source>
        <strain evidence="1">ULC027bin1</strain>
    </source>
</reference>
<dbReference type="EMBL" id="QBMP01000188">
    <property type="protein sequence ID" value="PZO50444.1"/>
    <property type="molecule type" value="Genomic_DNA"/>
</dbReference>
<dbReference type="AlphaFoldDB" id="A0A2W4WZC6"/>
<accession>A0A2W4WZC6</accession>
<proteinExistence type="predicted"/>
<evidence type="ECO:0000313" key="1">
    <source>
        <dbReference type="EMBL" id="PZO50444.1"/>
    </source>
</evidence>
<dbReference type="GO" id="GO:0016485">
    <property type="term" value="P:protein processing"/>
    <property type="evidence" value="ECO:0007669"/>
    <property type="project" value="TreeGrafter"/>
</dbReference>
<sequence>MLPTGLQVPAPVKSRFLIIGHGNDLAGDGAVGYQVVDMIASWHLPSIKTIATQQLSPNLIDDIVLADYVIFIDACAGQSCARTIQLDPIIVGTQLPRTLASNSTGDSPLALLNLTQQRYGRTPQAWLLQVPTESSDLHDGLSATTQRGYDRAVRTIEQFLKTYQRPAWMSAIAHMQSA</sequence>
<dbReference type="SUPFAM" id="SSF53163">
    <property type="entry name" value="HybD-like"/>
    <property type="match status" value="1"/>
</dbReference>
<name>A0A2W4WZC6_9CYAN</name>
<evidence type="ECO:0000313" key="2">
    <source>
        <dbReference type="Proteomes" id="UP000249794"/>
    </source>
</evidence>
<organism evidence="1 2">
    <name type="scientific">Phormidesmis priestleyi</name>
    <dbReference type="NCBI Taxonomy" id="268141"/>
    <lineage>
        <taxon>Bacteria</taxon>
        <taxon>Bacillati</taxon>
        <taxon>Cyanobacteriota</taxon>
        <taxon>Cyanophyceae</taxon>
        <taxon>Leptolyngbyales</taxon>
        <taxon>Leptolyngbyaceae</taxon>
        <taxon>Phormidesmis</taxon>
    </lineage>
</organism>
<dbReference type="GO" id="GO:0008047">
    <property type="term" value="F:enzyme activator activity"/>
    <property type="evidence" value="ECO:0007669"/>
    <property type="project" value="InterPro"/>
</dbReference>
<dbReference type="InterPro" id="IPR023430">
    <property type="entry name" value="Pept_HybD-like_dom_sf"/>
</dbReference>
<dbReference type="Gene3D" id="3.40.50.1450">
    <property type="entry name" value="HybD-like"/>
    <property type="match status" value="1"/>
</dbReference>
<comment type="caution">
    <text evidence="1">The sequence shown here is derived from an EMBL/GenBank/DDBJ whole genome shotgun (WGS) entry which is preliminary data.</text>
</comment>
<reference evidence="2" key="1">
    <citation type="submission" date="2018-04" db="EMBL/GenBank/DDBJ databases">
        <authorList>
            <person name="Cornet L."/>
        </authorList>
    </citation>
    <scope>NUCLEOTIDE SEQUENCE [LARGE SCALE GENOMIC DNA]</scope>
</reference>
<dbReference type="InterPro" id="IPR000671">
    <property type="entry name" value="Peptidase_A31"/>
</dbReference>
<gene>
    <name evidence="1" type="ORF">DCF15_15835</name>
</gene>
<dbReference type="GO" id="GO:0004175">
    <property type="term" value="F:endopeptidase activity"/>
    <property type="evidence" value="ECO:0007669"/>
    <property type="project" value="TreeGrafter"/>
</dbReference>
<protein>
    <submittedName>
        <fullName evidence="1">Hydrogenase maturation protease</fullName>
    </submittedName>
</protein>
<dbReference type="PANTHER" id="PTHR30302:SF5">
    <property type="entry name" value="SLR1876 PROTEIN"/>
    <property type="match status" value="1"/>
</dbReference>
<keyword evidence="1" id="KW-0645">Protease</keyword>
<keyword evidence="1" id="KW-0378">Hydrolase</keyword>